<proteinExistence type="predicted"/>
<evidence type="ECO:0000313" key="3">
    <source>
        <dbReference type="Proteomes" id="UP000507222"/>
    </source>
</evidence>
<gene>
    <name evidence="1" type="ORF">CURHAP_LOCUS7144</name>
    <name evidence="2" type="ORF">ORAREDHAP_LOCUS7140</name>
</gene>
<evidence type="ECO:0000313" key="1">
    <source>
        <dbReference type="EMBL" id="CAB4265104.1"/>
    </source>
</evidence>
<reference evidence="1 3" key="2">
    <citation type="submission" date="2020-05" db="EMBL/GenBank/DDBJ databases">
        <authorList>
            <person name="Campoy J."/>
            <person name="Schneeberger K."/>
            <person name="Spophaly S."/>
        </authorList>
    </citation>
    <scope>NUCLEOTIDE SEQUENCE [LARGE SCALE GENOMIC DNA]</scope>
    <source>
        <strain evidence="1">PruArmRojPasFocal</strain>
    </source>
</reference>
<protein>
    <submittedName>
        <fullName evidence="1">Uncharacterized protein</fullName>
    </submittedName>
</protein>
<dbReference type="EMBL" id="CAEKKB010000001">
    <property type="protein sequence ID" value="CAB4295697.1"/>
    <property type="molecule type" value="Genomic_DNA"/>
</dbReference>
<dbReference type="AlphaFoldDB" id="A0A6J5TNG6"/>
<reference evidence="4" key="1">
    <citation type="journal article" date="2020" name="Genome Biol.">
        <title>Gamete binning: chromosome-level and haplotype-resolved genome assembly enabled by high-throughput single-cell sequencing of gamete genomes.</title>
        <authorList>
            <person name="Campoy J.A."/>
            <person name="Sun H."/>
            <person name="Goel M."/>
            <person name="Jiao W.-B."/>
            <person name="Folz-Donahue K."/>
            <person name="Wang N."/>
            <person name="Rubio M."/>
            <person name="Liu C."/>
            <person name="Kukat C."/>
            <person name="Ruiz D."/>
            <person name="Huettel B."/>
            <person name="Schneeberger K."/>
        </authorList>
    </citation>
    <scope>NUCLEOTIDE SEQUENCE [LARGE SCALE GENOMIC DNA]</scope>
    <source>
        <strain evidence="4">cv. Rojo Pasion</strain>
    </source>
</reference>
<organism evidence="1 3">
    <name type="scientific">Prunus armeniaca</name>
    <name type="common">Apricot</name>
    <name type="synonym">Armeniaca vulgaris</name>
    <dbReference type="NCBI Taxonomy" id="36596"/>
    <lineage>
        <taxon>Eukaryota</taxon>
        <taxon>Viridiplantae</taxon>
        <taxon>Streptophyta</taxon>
        <taxon>Embryophyta</taxon>
        <taxon>Tracheophyta</taxon>
        <taxon>Spermatophyta</taxon>
        <taxon>Magnoliopsida</taxon>
        <taxon>eudicotyledons</taxon>
        <taxon>Gunneridae</taxon>
        <taxon>Pentapetalae</taxon>
        <taxon>rosids</taxon>
        <taxon>fabids</taxon>
        <taxon>Rosales</taxon>
        <taxon>Rosaceae</taxon>
        <taxon>Amygdaloideae</taxon>
        <taxon>Amygdaleae</taxon>
        <taxon>Prunus</taxon>
    </lineage>
</organism>
<name>A0A6J5TNG6_PRUAR</name>
<sequence>MSQACNILVSELSMEEQRVARLETEVVSLATGQERILKEMQEMFSAMNAHLDQISRTGDGSSIAFNGGGGRTFGSGSTTPNSGNSYLPKMVKLDFPHSTDWKIPQVGYVVLNNSLTFTILQKWREFYLHHLILKGMGNCGSN</sequence>
<dbReference type="OrthoDB" id="10654109at2759"/>
<dbReference type="Proteomes" id="UP000507245">
    <property type="component" value="Unassembled WGS sequence"/>
</dbReference>
<accession>A0A6J5TNG6</accession>
<evidence type="ECO:0000313" key="4">
    <source>
        <dbReference type="Proteomes" id="UP000507245"/>
    </source>
</evidence>
<evidence type="ECO:0000313" key="2">
    <source>
        <dbReference type="EMBL" id="CAB4295697.1"/>
    </source>
</evidence>
<dbReference type="EMBL" id="CAEKDK010000001">
    <property type="protein sequence ID" value="CAB4265104.1"/>
    <property type="molecule type" value="Genomic_DNA"/>
</dbReference>
<dbReference type="Proteomes" id="UP000507222">
    <property type="component" value="Unassembled WGS sequence"/>
</dbReference>
<keyword evidence="4" id="KW-1185">Reference proteome</keyword>